<accession>E4XEW2</accession>
<feature type="compositionally biased region" description="Low complexity" evidence="1">
    <location>
        <begin position="58"/>
        <end position="67"/>
    </location>
</feature>
<sequence length="120" mass="12688">MAMFYLGGLSSLLDRRLAACAISALRVSTFMQVSTFSATDSRPFMIPANSPREYRAQPSSSNSSGSPGCLRSVFANLALVSAASSVISSRISLRDVSLSSPSLSSVLDSVRDLFPSSWAT</sequence>
<evidence type="ECO:0000313" key="2">
    <source>
        <dbReference type="EMBL" id="CBY09608.1"/>
    </source>
</evidence>
<keyword evidence="3" id="KW-1185">Reference proteome</keyword>
<evidence type="ECO:0000313" key="3">
    <source>
        <dbReference type="Proteomes" id="UP000001307"/>
    </source>
</evidence>
<dbReference type="EMBL" id="FN653043">
    <property type="protein sequence ID" value="CBY09608.1"/>
    <property type="molecule type" value="Genomic_DNA"/>
</dbReference>
<evidence type="ECO:0000256" key="1">
    <source>
        <dbReference type="SAM" id="MobiDB-lite"/>
    </source>
</evidence>
<dbReference type="Proteomes" id="UP000001307">
    <property type="component" value="Unassembled WGS sequence"/>
</dbReference>
<name>E4XEW2_OIKDI</name>
<protein>
    <submittedName>
        <fullName evidence="2">Uncharacterized protein</fullName>
    </submittedName>
</protein>
<dbReference type="AlphaFoldDB" id="E4XEW2"/>
<reference evidence="2" key="1">
    <citation type="journal article" date="2010" name="Science">
        <title>Plasticity of animal genome architecture unmasked by rapid evolution of a pelagic tunicate.</title>
        <authorList>
            <person name="Denoeud F."/>
            <person name="Henriet S."/>
            <person name="Mungpakdee S."/>
            <person name="Aury J.M."/>
            <person name="Da Silva C."/>
            <person name="Brinkmann H."/>
            <person name="Mikhaleva J."/>
            <person name="Olsen L.C."/>
            <person name="Jubin C."/>
            <person name="Canestro C."/>
            <person name="Bouquet J.M."/>
            <person name="Danks G."/>
            <person name="Poulain J."/>
            <person name="Campsteijn C."/>
            <person name="Adamski M."/>
            <person name="Cross I."/>
            <person name="Yadetie F."/>
            <person name="Muffato M."/>
            <person name="Louis A."/>
            <person name="Butcher S."/>
            <person name="Tsagkogeorga G."/>
            <person name="Konrad A."/>
            <person name="Singh S."/>
            <person name="Jensen M.F."/>
            <person name="Cong E.H."/>
            <person name="Eikeseth-Otteraa H."/>
            <person name="Noel B."/>
            <person name="Anthouard V."/>
            <person name="Porcel B.M."/>
            <person name="Kachouri-Lafond R."/>
            <person name="Nishino A."/>
            <person name="Ugolini M."/>
            <person name="Chourrout P."/>
            <person name="Nishida H."/>
            <person name="Aasland R."/>
            <person name="Huzurbazar S."/>
            <person name="Westhof E."/>
            <person name="Delsuc F."/>
            <person name="Lehrach H."/>
            <person name="Reinhardt R."/>
            <person name="Weissenbach J."/>
            <person name="Roy S.W."/>
            <person name="Artiguenave F."/>
            <person name="Postlethwait J.H."/>
            <person name="Manak J.R."/>
            <person name="Thompson E.M."/>
            <person name="Jaillon O."/>
            <person name="Du Pasquier L."/>
            <person name="Boudinot P."/>
            <person name="Liberles D.A."/>
            <person name="Volff J.N."/>
            <person name="Philippe H."/>
            <person name="Lenhard B."/>
            <person name="Roest Crollius H."/>
            <person name="Wincker P."/>
            <person name="Chourrout D."/>
        </authorList>
    </citation>
    <scope>NUCLEOTIDE SEQUENCE [LARGE SCALE GENOMIC DNA]</scope>
</reference>
<gene>
    <name evidence="2" type="ORF">GSOID_T00008728001</name>
</gene>
<proteinExistence type="predicted"/>
<feature type="region of interest" description="Disordered" evidence="1">
    <location>
        <begin position="48"/>
        <end position="67"/>
    </location>
</feature>
<organism evidence="2">
    <name type="scientific">Oikopleura dioica</name>
    <name type="common">Tunicate</name>
    <dbReference type="NCBI Taxonomy" id="34765"/>
    <lineage>
        <taxon>Eukaryota</taxon>
        <taxon>Metazoa</taxon>
        <taxon>Chordata</taxon>
        <taxon>Tunicata</taxon>
        <taxon>Appendicularia</taxon>
        <taxon>Copelata</taxon>
        <taxon>Oikopleuridae</taxon>
        <taxon>Oikopleura</taxon>
    </lineage>
</organism>
<dbReference type="InParanoid" id="E4XEW2"/>